<protein>
    <submittedName>
        <fullName evidence="2">Uncharacterized protein</fullName>
    </submittedName>
</protein>
<evidence type="ECO:0000256" key="1">
    <source>
        <dbReference type="SAM" id="MobiDB-lite"/>
    </source>
</evidence>
<sequence length="126" mass="13539">MSALSQKHIASPASLKNAEGIFAKMGPVDGRGAVLKTFGADPNRHDTTRPMQRLSFRPQPMSNQIDVPWSLIDATWAPNHVSADPLLNINSGTKLAALGSKPSELQTDCLYCQLISARDQLASVGQ</sequence>
<dbReference type="AlphaFoldDB" id="A0A7S1I0K5"/>
<evidence type="ECO:0000313" key="2">
    <source>
        <dbReference type="EMBL" id="CAD8997204.1"/>
    </source>
</evidence>
<dbReference type="EMBL" id="HBGA01021428">
    <property type="protein sequence ID" value="CAD8997204.1"/>
    <property type="molecule type" value="Transcribed_RNA"/>
</dbReference>
<name>A0A7S1I0K5_9EUGL</name>
<reference evidence="2" key="1">
    <citation type="submission" date="2021-01" db="EMBL/GenBank/DDBJ databases">
        <authorList>
            <person name="Corre E."/>
            <person name="Pelletier E."/>
            <person name="Niang G."/>
            <person name="Scheremetjew M."/>
            <person name="Finn R."/>
            <person name="Kale V."/>
            <person name="Holt S."/>
            <person name="Cochrane G."/>
            <person name="Meng A."/>
            <person name="Brown T."/>
            <person name="Cohen L."/>
        </authorList>
    </citation>
    <scope>NUCLEOTIDE SEQUENCE</scope>
    <source>
        <strain evidence="2">NIES-381</strain>
    </source>
</reference>
<proteinExistence type="predicted"/>
<gene>
    <name evidence="2" type="ORF">EGYM00392_LOCUS8268</name>
</gene>
<feature type="region of interest" description="Disordered" evidence="1">
    <location>
        <begin position="37"/>
        <end position="59"/>
    </location>
</feature>
<accession>A0A7S1I0K5</accession>
<organism evidence="2">
    <name type="scientific">Eutreptiella gymnastica</name>
    <dbReference type="NCBI Taxonomy" id="73025"/>
    <lineage>
        <taxon>Eukaryota</taxon>
        <taxon>Discoba</taxon>
        <taxon>Euglenozoa</taxon>
        <taxon>Euglenida</taxon>
        <taxon>Spirocuta</taxon>
        <taxon>Euglenophyceae</taxon>
        <taxon>Eutreptiales</taxon>
        <taxon>Eutreptiaceae</taxon>
        <taxon>Eutreptiella</taxon>
    </lineage>
</organism>